<dbReference type="EMBL" id="JAFDVD010000014">
    <property type="protein sequence ID" value="MBM6401365.1"/>
    <property type="molecule type" value="Genomic_DNA"/>
</dbReference>
<comment type="caution">
    <text evidence="3">The sequence shown here is derived from an EMBL/GenBank/DDBJ whole genome shotgun (WGS) entry which is preliminary data.</text>
</comment>
<keyword evidence="4" id="KW-1185">Reference proteome</keyword>
<feature type="transmembrane region" description="Helical" evidence="2">
    <location>
        <begin position="53"/>
        <end position="75"/>
    </location>
</feature>
<evidence type="ECO:0000313" key="3">
    <source>
        <dbReference type="EMBL" id="MBM6401365.1"/>
    </source>
</evidence>
<evidence type="ECO:0008006" key="5">
    <source>
        <dbReference type="Google" id="ProtNLM"/>
    </source>
</evidence>
<feature type="region of interest" description="Disordered" evidence="1">
    <location>
        <begin position="1"/>
        <end position="28"/>
    </location>
</feature>
<proteinExistence type="predicted"/>
<evidence type="ECO:0000256" key="1">
    <source>
        <dbReference type="SAM" id="MobiDB-lite"/>
    </source>
</evidence>
<dbReference type="Proteomes" id="UP001430172">
    <property type="component" value="Unassembled WGS sequence"/>
</dbReference>
<dbReference type="RefSeq" id="WP_204131829.1">
    <property type="nucleotide sequence ID" value="NZ_JAFDVD010000014.1"/>
</dbReference>
<evidence type="ECO:0000313" key="4">
    <source>
        <dbReference type="Proteomes" id="UP001430172"/>
    </source>
</evidence>
<accession>A0ABS2CNL4</accession>
<keyword evidence="2" id="KW-1133">Transmembrane helix</keyword>
<name>A0ABS2CNL4_9MICO</name>
<organism evidence="3 4">
    <name type="scientific">Phycicoccus sonneratiae</name>
    <dbReference type="NCBI Taxonomy" id="2807628"/>
    <lineage>
        <taxon>Bacteria</taxon>
        <taxon>Bacillati</taxon>
        <taxon>Actinomycetota</taxon>
        <taxon>Actinomycetes</taxon>
        <taxon>Micrococcales</taxon>
        <taxon>Intrasporangiaceae</taxon>
        <taxon>Phycicoccus</taxon>
    </lineage>
</organism>
<protein>
    <recommendedName>
        <fullName evidence="5">DUF485 domain-containing protein</fullName>
    </recommendedName>
</protein>
<sequence>MSTSPSPPERVRVTSSRRGAVPHRARPAAREIDEQTELGDVYLDGLMRAQLRLSVAILALMVVGLAALPVVLALVPATRSTTLFGIPFPWVVLGVAVYPAAWVLARWYTRQSERIESDFAEVVDEP</sequence>
<feature type="transmembrane region" description="Helical" evidence="2">
    <location>
        <begin position="87"/>
        <end position="105"/>
    </location>
</feature>
<reference evidence="3" key="1">
    <citation type="submission" date="2021-02" db="EMBL/GenBank/DDBJ databases">
        <title>Phycicoccus sp. MQZ13P-5T, whole genome shotgun sequence.</title>
        <authorList>
            <person name="Tuo L."/>
        </authorList>
    </citation>
    <scope>NUCLEOTIDE SEQUENCE</scope>
    <source>
        <strain evidence="3">MQZ13P-5</strain>
    </source>
</reference>
<keyword evidence="2" id="KW-0812">Transmembrane</keyword>
<gene>
    <name evidence="3" type="ORF">JQN70_13280</name>
</gene>
<evidence type="ECO:0000256" key="2">
    <source>
        <dbReference type="SAM" id="Phobius"/>
    </source>
</evidence>
<keyword evidence="2" id="KW-0472">Membrane</keyword>